<dbReference type="Proteomes" id="UP000078200">
    <property type="component" value="Unassembled WGS sequence"/>
</dbReference>
<name>A0A1A9UK73_GLOAU</name>
<keyword evidence="17" id="KW-0496">Mitochondrion</keyword>
<dbReference type="VEuPathDB" id="VectorBase:GAUT007445"/>
<evidence type="ECO:0000259" key="19">
    <source>
        <dbReference type="PROSITE" id="PS50142"/>
    </source>
</evidence>
<comment type="catalytic activity">
    <reaction evidence="1">
        <text>Endonucleolytic cleavage to 5'-phosphomonoester.</text>
        <dbReference type="EC" id="3.1.26.3"/>
    </reaction>
</comment>
<dbReference type="GO" id="GO:0006364">
    <property type="term" value="P:rRNA processing"/>
    <property type="evidence" value="ECO:0007669"/>
    <property type="project" value="UniProtKB-KW"/>
</dbReference>
<comment type="subcellular location">
    <subcellularLocation>
        <location evidence="2">Cytoplasm</location>
    </subcellularLocation>
    <subcellularLocation>
        <location evidence="17">Mitochondrion inner membrane</location>
    </subcellularLocation>
</comment>
<dbReference type="GO" id="GO:0003725">
    <property type="term" value="F:double-stranded RNA binding"/>
    <property type="evidence" value="ECO:0007669"/>
    <property type="project" value="TreeGrafter"/>
</dbReference>
<proteinExistence type="inferred from homology"/>
<dbReference type="Pfam" id="PF14622">
    <property type="entry name" value="Ribonucleas_3_3"/>
    <property type="match status" value="1"/>
</dbReference>
<keyword evidence="6" id="KW-0963">Cytoplasm</keyword>
<dbReference type="GO" id="GO:0004525">
    <property type="term" value="F:ribonuclease III activity"/>
    <property type="evidence" value="ECO:0007669"/>
    <property type="project" value="UniProtKB-EC"/>
</dbReference>
<dbReference type="InterPro" id="IPR000999">
    <property type="entry name" value="RNase_III_dom"/>
</dbReference>
<dbReference type="CDD" id="cd10845">
    <property type="entry name" value="DSRM_RNAse_III_family"/>
    <property type="match status" value="1"/>
</dbReference>
<dbReference type="GO" id="GO:0034475">
    <property type="term" value="P:U4 snRNA 3'-end processing"/>
    <property type="evidence" value="ECO:0007669"/>
    <property type="project" value="UniProtKB-ARBA"/>
</dbReference>
<dbReference type="SMART" id="SM00358">
    <property type="entry name" value="DSRM"/>
    <property type="match status" value="1"/>
</dbReference>
<dbReference type="InterPro" id="IPR019533">
    <property type="entry name" value="Peptidase_S26"/>
</dbReference>
<dbReference type="GO" id="GO:0004252">
    <property type="term" value="F:serine-type endopeptidase activity"/>
    <property type="evidence" value="ECO:0007669"/>
    <property type="project" value="InterPro"/>
</dbReference>
<keyword evidence="10" id="KW-0540">Nuclease</keyword>
<dbReference type="CDD" id="cd06530">
    <property type="entry name" value="S26_SPase_I"/>
    <property type="match status" value="1"/>
</dbReference>
<dbReference type="PANTHER" id="PTHR11207">
    <property type="entry name" value="RIBONUCLEASE III"/>
    <property type="match status" value="1"/>
</dbReference>
<keyword evidence="8" id="KW-0507">mRNA processing</keyword>
<dbReference type="GO" id="GO:0035196">
    <property type="term" value="P:miRNA processing"/>
    <property type="evidence" value="ECO:0007669"/>
    <property type="project" value="UniProtKB-ARBA"/>
</dbReference>
<evidence type="ECO:0000256" key="11">
    <source>
        <dbReference type="ARBA" id="ARBA00022723"/>
    </source>
</evidence>
<sequence>MELKNQLHKILLHLLVHHVEETPAIPSIFVQTLLIQKNNYINNDFIELDFNTPVSMGIRMLLKKETIENHSHDVNQSLGNWVVPSGNYFVMGDNRDNSSDSRYWGFVPEKNIIDSLETLQNKIGYIFRQNIFLQQALTHRSFSNKHNERLEFLGDSILNYIIADVLYQGDLSQMRASLVKSRTLVEIAREFCLGNYLLLGIGEIKTGGRKRESILSNTMEALIGGIFLDSDIKTIHKIVIDWYKTRLDIIQPGNIQKDPKTRLQEYLQSNRYPLPNYFLKDVQGESHNQEFIIYCLIHGLNTQTIGRGTTRRKAEQSAAKKALLLLNIV</sequence>
<evidence type="ECO:0000313" key="20">
    <source>
        <dbReference type="EnsemblMetazoa" id="GAUT007445-PA"/>
    </source>
</evidence>
<dbReference type="GO" id="GO:0034963">
    <property type="term" value="P:box C/D sno(s)RNA processing"/>
    <property type="evidence" value="ECO:0007669"/>
    <property type="project" value="UniProtKB-ARBA"/>
</dbReference>
<evidence type="ECO:0000256" key="2">
    <source>
        <dbReference type="ARBA" id="ARBA00004496"/>
    </source>
</evidence>
<dbReference type="PANTHER" id="PTHR11207:SF0">
    <property type="entry name" value="RIBONUCLEASE 3"/>
    <property type="match status" value="1"/>
</dbReference>
<dbReference type="FunFam" id="1.10.1520.10:FF:000001">
    <property type="entry name" value="Ribonuclease 3"/>
    <property type="match status" value="1"/>
</dbReference>
<dbReference type="InterPro" id="IPR014720">
    <property type="entry name" value="dsRBD_dom"/>
</dbReference>
<keyword evidence="15 16" id="KW-0694">RNA-binding</keyword>
<dbReference type="Pfam" id="PF10502">
    <property type="entry name" value="Peptidase_S26"/>
    <property type="match status" value="1"/>
</dbReference>
<dbReference type="CDD" id="cd00593">
    <property type="entry name" value="RIBOc"/>
    <property type="match status" value="1"/>
</dbReference>
<dbReference type="NCBIfam" id="TIGR02191">
    <property type="entry name" value="RNaseIII"/>
    <property type="match status" value="1"/>
</dbReference>
<evidence type="ECO:0000256" key="13">
    <source>
        <dbReference type="ARBA" id="ARBA00022801"/>
    </source>
</evidence>
<dbReference type="SUPFAM" id="SSF69065">
    <property type="entry name" value="RNase III domain-like"/>
    <property type="match status" value="1"/>
</dbReference>
<keyword evidence="12" id="KW-0255">Endonuclease</keyword>
<keyword evidence="7" id="KW-0698">rRNA processing</keyword>
<protein>
    <recommendedName>
        <fullName evidence="17">Mitochondrial inner membrane protease subunit</fullName>
        <ecNumber evidence="17">3.4.21.-</ecNumber>
    </recommendedName>
</protein>
<dbReference type="InterPro" id="IPR036286">
    <property type="entry name" value="LexA/Signal_pep-like_sf"/>
</dbReference>
<dbReference type="HAMAP" id="MF_00104">
    <property type="entry name" value="RNase_III"/>
    <property type="match status" value="1"/>
</dbReference>
<dbReference type="AlphaFoldDB" id="A0A1A9UK73"/>
<dbReference type="InterPro" id="IPR011907">
    <property type="entry name" value="RNase_III"/>
</dbReference>
<dbReference type="GO" id="GO:0042802">
    <property type="term" value="F:identical protein binding"/>
    <property type="evidence" value="ECO:0007669"/>
    <property type="project" value="UniProtKB-ARBA"/>
</dbReference>
<keyword evidence="21" id="KW-1185">Reference proteome</keyword>
<dbReference type="Pfam" id="PF00035">
    <property type="entry name" value="dsrm"/>
    <property type="match status" value="1"/>
</dbReference>
<comment type="subunit">
    <text evidence="4">Homodimer.</text>
</comment>
<dbReference type="Gene3D" id="1.10.1520.10">
    <property type="entry name" value="Ribonuclease III domain"/>
    <property type="match status" value="1"/>
</dbReference>
<dbReference type="PROSITE" id="PS50142">
    <property type="entry name" value="RNASE_3_2"/>
    <property type="match status" value="1"/>
</dbReference>
<evidence type="ECO:0000256" key="17">
    <source>
        <dbReference type="RuleBase" id="RU362041"/>
    </source>
</evidence>
<evidence type="ECO:0000256" key="1">
    <source>
        <dbReference type="ARBA" id="ARBA00000109"/>
    </source>
</evidence>
<dbReference type="SMART" id="SM00535">
    <property type="entry name" value="RIBOc"/>
    <property type="match status" value="1"/>
</dbReference>
<evidence type="ECO:0000256" key="4">
    <source>
        <dbReference type="ARBA" id="ARBA00011738"/>
    </source>
</evidence>
<dbReference type="InterPro" id="IPR019758">
    <property type="entry name" value="Pept_S26A_signal_pept_1_CS"/>
</dbReference>
<feature type="domain" description="RNase III" evidence="19">
    <location>
        <begin position="116"/>
        <end position="231"/>
    </location>
</feature>
<keyword evidence="17" id="KW-0999">Mitochondrion inner membrane</keyword>
<dbReference type="GO" id="GO:1905370">
    <property type="term" value="C:serine-type endopeptidase complex"/>
    <property type="evidence" value="ECO:0007669"/>
    <property type="project" value="UniProtKB-ARBA"/>
</dbReference>
<evidence type="ECO:0000256" key="12">
    <source>
        <dbReference type="ARBA" id="ARBA00022759"/>
    </source>
</evidence>
<dbReference type="GO" id="GO:0008033">
    <property type="term" value="P:tRNA processing"/>
    <property type="evidence" value="ECO:0007669"/>
    <property type="project" value="UniProtKB-KW"/>
</dbReference>
<dbReference type="EnsemblMetazoa" id="GAUT007445-RA">
    <property type="protein sequence ID" value="GAUT007445-PA"/>
    <property type="gene ID" value="GAUT007445"/>
</dbReference>
<dbReference type="STRING" id="7395.A0A1A9UK73"/>
<evidence type="ECO:0000256" key="10">
    <source>
        <dbReference type="ARBA" id="ARBA00022722"/>
    </source>
</evidence>
<evidence type="ECO:0000256" key="15">
    <source>
        <dbReference type="ARBA" id="ARBA00022884"/>
    </source>
</evidence>
<comment type="subunit">
    <text evidence="5">Heterodimer of 2 subunits, IMMPL1 and IMMPL2.</text>
</comment>
<dbReference type="GO" id="GO:0046872">
    <property type="term" value="F:metal ion binding"/>
    <property type="evidence" value="ECO:0007669"/>
    <property type="project" value="UniProtKB-KW"/>
</dbReference>
<dbReference type="GO" id="GO:0006465">
    <property type="term" value="P:signal peptide processing"/>
    <property type="evidence" value="ECO:0007669"/>
    <property type="project" value="InterPro"/>
</dbReference>
<dbReference type="GO" id="GO:0030847">
    <property type="term" value="P:termination of RNA polymerase II transcription, exosome-dependent"/>
    <property type="evidence" value="ECO:0007669"/>
    <property type="project" value="UniProtKB-ARBA"/>
</dbReference>
<dbReference type="PROSITE" id="PS00517">
    <property type="entry name" value="RNASE_3_1"/>
    <property type="match status" value="1"/>
</dbReference>
<dbReference type="PROSITE" id="PS00761">
    <property type="entry name" value="SPASE_I_3"/>
    <property type="match status" value="1"/>
</dbReference>
<organism evidence="20 21">
    <name type="scientific">Glossina austeni</name>
    <name type="common">Savannah tsetse fly</name>
    <dbReference type="NCBI Taxonomy" id="7395"/>
    <lineage>
        <taxon>Eukaryota</taxon>
        <taxon>Metazoa</taxon>
        <taxon>Ecdysozoa</taxon>
        <taxon>Arthropoda</taxon>
        <taxon>Hexapoda</taxon>
        <taxon>Insecta</taxon>
        <taxon>Pterygota</taxon>
        <taxon>Neoptera</taxon>
        <taxon>Endopterygota</taxon>
        <taxon>Diptera</taxon>
        <taxon>Brachycera</taxon>
        <taxon>Muscomorpha</taxon>
        <taxon>Hippoboscoidea</taxon>
        <taxon>Glossinidae</taxon>
        <taxon>Glossina</taxon>
    </lineage>
</organism>
<dbReference type="PROSITE" id="PS50137">
    <property type="entry name" value="DS_RBD"/>
    <property type="match status" value="1"/>
</dbReference>
<dbReference type="FunFam" id="3.30.160.20:FF:000003">
    <property type="entry name" value="Ribonuclease 3"/>
    <property type="match status" value="1"/>
</dbReference>
<dbReference type="NCBIfam" id="TIGR02227">
    <property type="entry name" value="sigpep_I_bact"/>
    <property type="match status" value="1"/>
</dbReference>
<evidence type="ECO:0000256" key="9">
    <source>
        <dbReference type="ARBA" id="ARBA00022694"/>
    </source>
</evidence>
<evidence type="ECO:0000259" key="18">
    <source>
        <dbReference type="PROSITE" id="PS50137"/>
    </source>
</evidence>
<evidence type="ECO:0000256" key="7">
    <source>
        <dbReference type="ARBA" id="ARBA00022552"/>
    </source>
</evidence>
<dbReference type="GO" id="GO:0005743">
    <property type="term" value="C:mitochondrial inner membrane"/>
    <property type="evidence" value="ECO:0007669"/>
    <property type="project" value="UniProtKB-SubCell"/>
</dbReference>
<dbReference type="Gene3D" id="2.10.109.10">
    <property type="entry name" value="Umud Fragment, subunit A"/>
    <property type="match status" value="1"/>
</dbReference>
<evidence type="ECO:0000256" key="16">
    <source>
        <dbReference type="PROSITE-ProRule" id="PRU00266"/>
    </source>
</evidence>
<accession>A0A1A9UK73</accession>
<reference evidence="20" key="1">
    <citation type="submission" date="2020-05" db="UniProtKB">
        <authorList>
            <consortium name="EnsemblMetazoa"/>
        </authorList>
    </citation>
    <scope>IDENTIFICATION</scope>
    <source>
        <strain evidence="20">TTRI</strain>
    </source>
</reference>
<dbReference type="Gene3D" id="3.30.160.20">
    <property type="match status" value="1"/>
</dbReference>
<keyword evidence="17" id="KW-0472">Membrane</keyword>
<keyword evidence="9" id="KW-0819">tRNA processing</keyword>
<dbReference type="InterPro" id="IPR000223">
    <property type="entry name" value="Pept_S26A_signal_pept_1"/>
</dbReference>
<evidence type="ECO:0000256" key="3">
    <source>
        <dbReference type="ARBA" id="ARBA00010183"/>
    </source>
</evidence>
<keyword evidence="11" id="KW-0479">Metal-binding</keyword>
<dbReference type="EC" id="3.4.21.-" evidence="17"/>
<feature type="domain" description="DRBM" evidence="18">
    <location>
        <begin position="258"/>
        <end position="328"/>
    </location>
</feature>
<keyword evidence="14" id="KW-0460">Magnesium</keyword>
<evidence type="ECO:0000256" key="5">
    <source>
        <dbReference type="ARBA" id="ARBA00011805"/>
    </source>
</evidence>
<evidence type="ECO:0000256" key="8">
    <source>
        <dbReference type="ARBA" id="ARBA00022664"/>
    </source>
</evidence>
<comment type="similarity">
    <text evidence="17">Belongs to the peptidase S26 family.</text>
</comment>
<dbReference type="SUPFAM" id="SSF51306">
    <property type="entry name" value="LexA/Signal peptidase"/>
    <property type="match status" value="1"/>
</dbReference>
<dbReference type="GO" id="GO:0098796">
    <property type="term" value="C:membrane protein complex"/>
    <property type="evidence" value="ECO:0007669"/>
    <property type="project" value="UniProtKB-ARBA"/>
</dbReference>
<evidence type="ECO:0000313" key="21">
    <source>
        <dbReference type="Proteomes" id="UP000078200"/>
    </source>
</evidence>
<dbReference type="SUPFAM" id="SSF54768">
    <property type="entry name" value="dsRNA-binding domain-like"/>
    <property type="match status" value="1"/>
</dbReference>
<keyword evidence="13 17" id="KW-0378">Hydrolase</keyword>
<comment type="similarity">
    <text evidence="3">Belongs to the ribonuclease III family.</text>
</comment>
<evidence type="ECO:0000256" key="6">
    <source>
        <dbReference type="ARBA" id="ARBA00022490"/>
    </source>
</evidence>
<keyword evidence="17" id="KW-0645">Protease</keyword>
<dbReference type="GO" id="GO:0006397">
    <property type="term" value="P:mRNA processing"/>
    <property type="evidence" value="ECO:0007669"/>
    <property type="project" value="UniProtKB-KW"/>
</dbReference>
<dbReference type="InterPro" id="IPR036389">
    <property type="entry name" value="RNase_III_sf"/>
</dbReference>
<evidence type="ECO:0000256" key="14">
    <source>
        <dbReference type="ARBA" id="ARBA00022842"/>
    </source>
</evidence>